<gene>
    <name evidence="1" type="ORF">HEB94_000436</name>
</gene>
<comment type="caution">
    <text evidence="1">The sequence shown here is derived from an EMBL/GenBank/DDBJ whole genome shotgun (WGS) entry which is preliminary data.</text>
</comment>
<reference evidence="1" key="1">
    <citation type="submission" date="2020-10" db="EMBL/GenBank/DDBJ databases">
        <title>Sequencing the genomes of 1000 actinobacteria strains.</title>
        <authorList>
            <person name="Klenk H.-P."/>
        </authorList>
    </citation>
    <scope>NUCLEOTIDE SEQUENCE</scope>
    <source>
        <strain evidence="1">DSM 45354</strain>
    </source>
</reference>
<protein>
    <submittedName>
        <fullName evidence="1">Uncharacterized protein</fullName>
    </submittedName>
</protein>
<organism evidence="1 2">
    <name type="scientific">Actinopolymorpha pittospori</name>
    <dbReference type="NCBI Taxonomy" id="648752"/>
    <lineage>
        <taxon>Bacteria</taxon>
        <taxon>Bacillati</taxon>
        <taxon>Actinomycetota</taxon>
        <taxon>Actinomycetes</taxon>
        <taxon>Propionibacteriales</taxon>
        <taxon>Actinopolymorphaceae</taxon>
        <taxon>Actinopolymorpha</taxon>
    </lineage>
</organism>
<sequence>MPVTYIDVTAISDLFVPATRAFGDIAIVGKGGTGTVASAPKEFTNPADAVTAYPSGTPGTFTDLAAAIRTAFKQTPPPTRVWGVQVAATTPDWDAGLAAVANLDVQIVVLANLPLNTANSATIGKLADHVSSVSNTGGDGKERIGVAALDPALAAGAAAALNTGDVKNERMFLIAHKSATDDGAAAAAGVIAGYQPHVSMVLKPIAINQSAVFSDTEIDTFNTASINWVTSPVLIPGRANFLGEGYTANPGANKKYIDIVRTIDDVNFRIKAALVRAIGTLRVSRSGLRGIETIVQSVLAPLVTRQVIEDFRIHIPLLVLFDKDPVTLSPSELLQIQQHRADRNLDIVVSVVYAGAIHRLHIDLVFK</sequence>
<dbReference type="Proteomes" id="UP000638648">
    <property type="component" value="Unassembled WGS sequence"/>
</dbReference>
<evidence type="ECO:0000313" key="2">
    <source>
        <dbReference type="Proteomes" id="UP000638648"/>
    </source>
</evidence>
<name>A0A927RHL2_9ACTN</name>
<proteinExistence type="predicted"/>
<dbReference type="AlphaFoldDB" id="A0A927RHL2"/>
<accession>A0A927RHL2</accession>
<dbReference type="EMBL" id="JADBEM010000001">
    <property type="protein sequence ID" value="MBE1603588.1"/>
    <property type="molecule type" value="Genomic_DNA"/>
</dbReference>
<evidence type="ECO:0000313" key="1">
    <source>
        <dbReference type="EMBL" id="MBE1603588.1"/>
    </source>
</evidence>
<dbReference type="RefSeq" id="WP_192748365.1">
    <property type="nucleotide sequence ID" value="NZ_BAABJL010000219.1"/>
</dbReference>
<keyword evidence="2" id="KW-1185">Reference proteome</keyword>